<dbReference type="PROSITE" id="PS50114">
    <property type="entry name" value="GATA_ZN_FINGER_2"/>
    <property type="match status" value="1"/>
</dbReference>
<dbReference type="GO" id="GO:0045944">
    <property type="term" value="P:positive regulation of transcription by RNA polymerase II"/>
    <property type="evidence" value="ECO:0007669"/>
    <property type="project" value="TreeGrafter"/>
</dbReference>
<feature type="region of interest" description="Disordered" evidence="7">
    <location>
        <begin position="1"/>
        <end position="43"/>
    </location>
</feature>
<keyword evidence="2" id="KW-0479">Metal-binding</keyword>
<protein>
    <recommendedName>
        <fullName evidence="8">GATA-type domain-containing protein</fullName>
    </recommendedName>
</protein>
<gene>
    <name evidence="9" type="ORF">BS47DRAFT_980635</name>
</gene>
<dbReference type="EMBL" id="MU128975">
    <property type="protein sequence ID" value="KAF9513245.1"/>
    <property type="molecule type" value="Genomic_DNA"/>
</dbReference>
<feature type="region of interest" description="Disordered" evidence="7">
    <location>
        <begin position="78"/>
        <end position="101"/>
    </location>
</feature>
<evidence type="ECO:0000313" key="9">
    <source>
        <dbReference type="EMBL" id="KAF9513245.1"/>
    </source>
</evidence>
<dbReference type="Pfam" id="PF00320">
    <property type="entry name" value="GATA"/>
    <property type="match status" value="1"/>
</dbReference>
<evidence type="ECO:0000256" key="2">
    <source>
        <dbReference type="ARBA" id="ARBA00022723"/>
    </source>
</evidence>
<dbReference type="Gene3D" id="3.30.50.10">
    <property type="entry name" value="Erythroid Transcription Factor GATA-1, subunit A"/>
    <property type="match status" value="1"/>
</dbReference>
<feature type="domain" description="GATA-type" evidence="8">
    <location>
        <begin position="38"/>
        <end position="79"/>
    </location>
</feature>
<accession>A0A9P6AWM0</accession>
<dbReference type="SUPFAM" id="SSF57716">
    <property type="entry name" value="Glucocorticoid receptor-like (DNA-binding domain)"/>
    <property type="match status" value="1"/>
</dbReference>
<dbReference type="InterPro" id="IPR000679">
    <property type="entry name" value="Znf_GATA"/>
</dbReference>
<dbReference type="GO" id="GO:0000122">
    <property type="term" value="P:negative regulation of transcription by RNA polymerase II"/>
    <property type="evidence" value="ECO:0007669"/>
    <property type="project" value="TreeGrafter"/>
</dbReference>
<reference evidence="9" key="1">
    <citation type="journal article" date="2020" name="Nat. Commun.">
        <title>Large-scale genome sequencing of mycorrhizal fungi provides insights into the early evolution of symbiotic traits.</title>
        <authorList>
            <person name="Miyauchi S."/>
            <person name="Kiss E."/>
            <person name="Kuo A."/>
            <person name="Drula E."/>
            <person name="Kohler A."/>
            <person name="Sanchez-Garcia M."/>
            <person name="Morin E."/>
            <person name="Andreopoulos B."/>
            <person name="Barry K.W."/>
            <person name="Bonito G."/>
            <person name="Buee M."/>
            <person name="Carver A."/>
            <person name="Chen C."/>
            <person name="Cichocki N."/>
            <person name="Clum A."/>
            <person name="Culley D."/>
            <person name="Crous P.W."/>
            <person name="Fauchery L."/>
            <person name="Girlanda M."/>
            <person name="Hayes R.D."/>
            <person name="Keri Z."/>
            <person name="LaButti K."/>
            <person name="Lipzen A."/>
            <person name="Lombard V."/>
            <person name="Magnuson J."/>
            <person name="Maillard F."/>
            <person name="Murat C."/>
            <person name="Nolan M."/>
            <person name="Ohm R.A."/>
            <person name="Pangilinan J."/>
            <person name="Pereira M.F."/>
            <person name="Perotto S."/>
            <person name="Peter M."/>
            <person name="Pfister S."/>
            <person name="Riley R."/>
            <person name="Sitrit Y."/>
            <person name="Stielow J.B."/>
            <person name="Szollosi G."/>
            <person name="Zifcakova L."/>
            <person name="Stursova M."/>
            <person name="Spatafora J.W."/>
            <person name="Tedersoo L."/>
            <person name="Vaario L.M."/>
            <person name="Yamada A."/>
            <person name="Yan M."/>
            <person name="Wang P."/>
            <person name="Xu J."/>
            <person name="Bruns T."/>
            <person name="Baldrian P."/>
            <person name="Vilgalys R."/>
            <person name="Dunand C."/>
            <person name="Henrissat B."/>
            <person name="Grigoriev I.V."/>
            <person name="Hibbett D."/>
            <person name="Nagy L.G."/>
            <person name="Martin F.M."/>
        </authorList>
    </citation>
    <scope>NUCLEOTIDE SEQUENCE</scope>
    <source>
        <strain evidence="9">UP504</strain>
    </source>
</reference>
<dbReference type="GO" id="GO:0000981">
    <property type="term" value="F:DNA-binding transcription factor activity, RNA polymerase II-specific"/>
    <property type="evidence" value="ECO:0007669"/>
    <property type="project" value="TreeGrafter"/>
</dbReference>
<evidence type="ECO:0000256" key="1">
    <source>
        <dbReference type="ARBA" id="ARBA00004123"/>
    </source>
</evidence>
<keyword evidence="10" id="KW-1185">Reference proteome</keyword>
<feature type="compositionally biased region" description="Polar residues" evidence="7">
    <location>
        <begin position="27"/>
        <end position="43"/>
    </location>
</feature>
<dbReference type="Proteomes" id="UP000886523">
    <property type="component" value="Unassembled WGS sequence"/>
</dbReference>
<dbReference type="SMART" id="SM00401">
    <property type="entry name" value="ZnF_GATA"/>
    <property type="match status" value="1"/>
</dbReference>
<evidence type="ECO:0000256" key="5">
    <source>
        <dbReference type="ARBA" id="ARBA00023242"/>
    </source>
</evidence>
<evidence type="ECO:0000259" key="8">
    <source>
        <dbReference type="PROSITE" id="PS50114"/>
    </source>
</evidence>
<keyword evidence="5" id="KW-0539">Nucleus</keyword>
<name>A0A9P6AWM0_9AGAM</name>
<evidence type="ECO:0000256" key="6">
    <source>
        <dbReference type="PROSITE-ProRule" id="PRU00094"/>
    </source>
</evidence>
<dbReference type="PRINTS" id="PR00619">
    <property type="entry name" value="GATAZNFINGER"/>
</dbReference>
<sequence length="165" mass="17919">MVVSSYPPTTTFSCHESEERQSFEGATASTRAKGSGKQHGSAQCANCGTCTTPVWRRGANKEKLCNACGLYFKSHKTSRGTEVGRPTSNSTQGPDPVSEPVNSRVSRIIFQDCTTHPTPLYPPVANSTHRLPLTQNVYSSLSSLRRFLVFGVSILFVIPLNTLPV</sequence>
<evidence type="ECO:0000256" key="4">
    <source>
        <dbReference type="ARBA" id="ARBA00022833"/>
    </source>
</evidence>
<dbReference type="PANTHER" id="PTHR10071">
    <property type="entry name" value="TRANSCRIPTION FACTOR GATA FAMILY MEMBER"/>
    <property type="match status" value="1"/>
</dbReference>
<proteinExistence type="predicted"/>
<keyword evidence="3 6" id="KW-0863">Zinc-finger</keyword>
<evidence type="ECO:0000313" key="10">
    <source>
        <dbReference type="Proteomes" id="UP000886523"/>
    </source>
</evidence>
<evidence type="ECO:0000256" key="3">
    <source>
        <dbReference type="ARBA" id="ARBA00022771"/>
    </source>
</evidence>
<dbReference type="InterPro" id="IPR039355">
    <property type="entry name" value="Transcription_factor_GATA"/>
</dbReference>
<dbReference type="AlphaFoldDB" id="A0A9P6AWM0"/>
<dbReference type="OrthoDB" id="515401at2759"/>
<dbReference type="CDD" id="cd00202">
    <property type="entry name" value="ZnF_GATA"/>
    <property type="match status" value="1"/>
</dbReference>
<dbReference type="PANTHER" id="PTHR10071:SF281">
    <property type="entry name" value="BOX A-BINDING FACTOR-RELATED"/>
    <property type="match status" value="1"/>
</dbReference>
<comment type="subcellular location">
    <subcellularLocation>
        <location evidence="1">Nucleus</location>
    </subcellularLocation>
</comment>
<feature type="compositionally biased region" description="Polar residues" evidence="7">
    <location>
        <begin position="1"/>
        <end position="14"/>
    </location>
</feature>
<keyword evidence="4" id="KW-0862">Zinc</keyword>
<dbReference type="GO" id="GO:0000978">
    <property type="term" value="F:RNA polymerase II cis-regulatory region sequence-specific DNA binding"/>
    <property type="evidence" value="ECO:0007669"/>
    <property type="project" value="TreeGrafter"/>
</dbReference>
<evidence type="ECO:0000256" key="7">
    <source>
        <dbReference type="SAM" id="MobiDB-lite"/>
    </source>
</evidence>
<comment type="caution">
    <text evidence="9">The sequence shown here is derived from an EMBL/GenBank/DDBJ whole genome shotgun (WGS) entry which is preliminary data.</text>
</comment>
<dbReference type="GO" id="GO:0008270">
    <property type="term" value="F:zinc ion binding"/>
    <property type="evidence" value="ECO:0007669"/>
    <property type="project" value="UniProtKB-KW"/>
</dbReference>
<organism evidence="9 10">
    <name type="scientific">Hydnum rufescens UP504</name>
    <dbReference type="NCBI Taxonomy" id="1448309"/>
    <lineage>
        <taxon>Eukaryota</taxon>
        <taxon>Fungi</taxon>
        <taxon>Dikarya</taxon>
        <taxon>Basidiomycota</taxon>
        <taxon>Agaricomycotina</taxon>
        <taxon>Agaricomycetes</taxon>
        <taxon>Cantharellales</taxon>
        <taxon>Hydnaceae</taxon>
        <taxon>Hydnum</taxon>
    </lineage>
</organism>
<dbReference type="GO" id="GO:0005634">
    <property type="term" value="C:nucleus"/>
    <property type="evidence" value="ECO:0007669"/>
    <property type="project" value="UniProtKB-SubCell"/>
</dbReference>
<dbReference type="InterPro" id="IPR013088">
    <property type="entry name" value="Znf_NHR/GATA"/>
</dbReference>